<evidence type="ECO:0000313" key="1">
    <source>
        <dbReference type="EMBL" id="SDD99260.1"/>
    </source>
</evidence>
<dbReference type="AlphaFoldDB" id="A0A1G6Z9I2"/>
<dbReference type="RefSeq" id="WP_090771444.1">
    <property type="nucleotide sequence ID" value="NZ_FMZH01000010.1"/>
</dbReference>
<sequence length="179" mass="20146">MKKSLFLILIFFSLITFSSCKKKEVIEPAPTLPEITQLGLNTFGFMFSNEVWTPNLLVSTLSANYGMQGDEVKLNLFCRRKSPQNQKTSDFFNLKYTNPDISTGTYELNEQNCKIDVETISADNHAKGYKLDGKGSITFIRWDLKNRIGSGTFTLTVKEETTGETVAITKGRFDMVLGD</sequence>
<protein>
    <recommendedName>
        <fullName evidence="3">Lipocalin-like domain-containing protein</fullName>
    </recommendedName>
</protein>
<keyword evidence="2" id="KW-1185">Reference proteome</keyword>
<dbReference type="Proteomes" id="UP000199455">
    <property type="component" value="Unassembled WGS sequence"/>
</dbReference>
<dbReference type="EMBL" id="FMZH01000010">
    <property type="protein sequence ID" value="SDD99260.1"/>
    <property type="molecule type" value="Genomic_DNA"/>
</dbReference>
<gene>
    <name evidence="1" type="ORF">SAMN04488024_11027</name>
</gene>
<proteinExistence type="predicted"/>
<evidence type="ECO:0008006" key="3">
    <source>
        <dbReference type="Google" id="ProtNLM"/>
    </source>
</evidence>
<dbReference type="PROSITE" id="PS51257">
    <property type="entry name" value="PROKAR_LIPOPROTEIN"/>
    <property type="match status" value="1"/>
</dbReference>
<reference evidence="2" key="1">
    <citation type="submission" date="2016-10" db="EMBL/GenBank/DDBJ databases">
        <authorList>
            <person name="Varghese N."/>
            <person name="Submissions S."/>
        </authorList>
    </citation>
    <scope>NUCLEOTIDE SEQUENCE [LARGE SCALE GENOMIC DNA]</scope>
    <source>
        <strain evidence="2">DSM 18609</strain>
    </source>
</reference>
<name>A0A1G6Z9I2_9SPHI</name>
<evidence type="ECO:0000313" key="2">
    <source>
        <dbReference type="Proteomes" id="UP000199455"/>
    </source>
</evidence>
<accession>A0A1G6Z9I2</accession>
<organism evidence="1 2">
    <name type="scientific">Pedobacter soli</name>
    <dbReference type="NCBI Taxonomy" id="390242"/>
    <lineage>
        <taxon>Bacteria</taxon>
        <taxon>Pseudomonadati</taxon>
        <taxon>Bacteroidota</taxon>
        <taxon>Sphingobacteriia</taxon>
        <taxon>Sphingobacteriales</taxon>
        <taxon>Sphingobacteriaceae</taxon>
        <taxon>Pedobacter</taxon>
    </lineage>
</organism>